<evidence type="ECO:0000256" key="1">
    <source>
        <dbReference type="SAM" id="MobiDB-lite"/>
    </source>
</evidence>
<keyword evidence="4" id="KW-1185">Reference proteome</keyword>
<comment type="caution">
    <text evidence="3">The sequence shown here is derived from an EMBL/GenBank/DDBJ whole genome shotgun (WGS) entry which is preliminary data.</text>
</comment>
<evidence type="ECO:0000313" key="3">
    <source>
        <dbReference type="EMBL" id="KAL0514110.1"/>
    </source>
</evidence>
<feature type="region of interest" description="Disordered" evidence="1">
    <location>
        <begin position="154"/>
        <end position="173"/>
    </location>
</feature>
<dbReference type="Proteomes" id="UP001482455">
    <property type="component" value="Unassembled WGS sequence"/>
</dbReference>
<keyword evidence="2" id="KW-1133">Transmembrane helix</keyword>
<organism evidence="3 4">
    <name type="scientific">Leishmania utingensis</name>
    <dbReference type="NCBI Taxonomy" id="653362"/>
    <lineage>
        <taxon>Eukaryota</taxon>
        <taxon>Discoba</taxon>
        <taxon>Euglenozoa</taxon>
        <taxon>Kinetoplastea</taxon>
        <taxon>Metakinetoplastina</taxon>
        <taxon>Trypanosomatida</taxon>
        <taxon>Trypanosomatidae</taxon>
        <taxon>Leishmaniinae</taxon>
        <taxon>Leishmania</taxon>
    </lineage>
</organism>
<keyword evidence="2" id="KW-0472">Membrane</keyword>
<sequence length="173" mass="19801">MPIFGLVRFNLSAATTGPQYFTSELCYSEVNCTTLCTEALMSHVRSCQVERTIMPLIIVFWVVPVVDCTGLLRALYVHWPYYKPFTAYEEAFGFHATRRNAYIMCSVLFGGLLLKCMLLMKYSSIATPSWTSPLEDDPRYQEMMERRLALAEDLSTQESMKRAIRTRRSAPPA</sequence>
<protein>
    <recommendedName>
        <fullName evidence="5">Transmembrane protein</fullName>
    </recommendedName>
</protein>
<dbReference type="AlphaFoldDB" id="A0AAW3AYV9"/>
<reference evidence="3 4" key="1">
    <citation type="submission" date="2024-02" db="EMBL/GenBank/DDBJ databases">
        <title>FIRST GENOME SEQUENCES OF Leishmania (Viannia) shawi, Leishmania (Viannia) lindenbergi AND Leishmania (Viannia) utingensis.</title>
        <authorList>
            <person name="Resadore F."/>
            <person name="Custodio M.G.F."/>
            <person name="Boite M.C."/>
            <person name="Cupolillo E."/>
            <person name="Ferreira G.E.M."/>
        </authorList>
    </citation>
    <scope>NUCLEOTIDE SEQUENCE [LARGE SCALE GENOMIC DNA]</scope>
    <source>
        <strain evidence="3 4">ITUB/BR/1977/M4964</strain>
    </source>
</reference>
<feature type="compositionally biased region" description="Basic residues" evidence="1">
    <location>
        <begin position="162"/>
        <end position="173"/>
    </location>
</feature>
<feature type="transmembrane region" description="Helical" evidence="2">
    <location>
        <begin position="53"/>
        <end position="76"/>
    </location>
</feature>
<evidence type="ECO:0008006" key="5">
    <source>
        <dbReference type="Google" id="ProtNLM"/>
    </source>
</evidence>
<proteinExistence type="predicted"/>
<name>A0AAW3AYV9_9TRYP</name>
<keyword evidence="2" id="KW-0812">Transmembrane</keyword>
<dbReference type="EMBL" id="JBAMZL010000006">
    <property type="protein sequence ID" value="KAL0514110.1"/>
    <property type="molecule type" value="Genomic_DNA"/>
</dbReference>
<feature type="transmembrane region" description="Helical" evidence="2">
    <location>
        <begin position="101"/>
        <end position="120"/>
    </location>
</feature>
<evidence type="ECO:0000256" key="2">
    <source>
        <dbReference type="SAM" id="Phobius"/>
    </source>
</evidence>
<gene>
    <name evidence="3" type="ORF">Q4I30_001043</name>
</gene>
<evidence type="ECO:0000313" key="4">
    <source>
        <dbReference type="Proteomes" id="UP001482455"/>
    </source>
</evidence>
<accession>A0AAW3AYV9</accession>